<feature type="region of interest" description="Disordered" evidence="1">
    <location>
        <begin position="227"/>
        <end position="251"/>
    </location>
</feature>
<feature type="compositionally biased region" description="Basic and acidic residues" evidence="1">
    <location>
        <begin position="7"/>
        <end position="19"/>
    </location>
</feature>
<evidence type="ECO:0000313" key="3">
    <source>
        <dbReference type="Proteomes" id="UP001151760"/>
    </source>
</evidence>
<feature type="compositionally biased region" description="Basic and acidic residues" evidence="1">
    <location>
        <begin position="412"/>
        <end position="426"/>
    </location>
</feature>
<protein>
    <submittedName>
        <fullName evidence="2">Uncharacterized protein</fullName>
    </submittedName>
</protein>
<keyword evidence="3" id="KW-1185">Reference proteome</keyword>
<gene>
    <name evidence="2" type="ORF">Tco_0600119</name>
</gene>
<accession>A0ABQ4WAU8</accession>
<organism evidence="2 3">
    <name type="scientific">Tanacetum coccineum</name>
    <dbReference type="NCBI Taxonomy" id="301880"/>
    <lineage>
        <taxon>Eukaryota</taxon>
        <taxon>Viridiplantae</taxon>
        <taxon>Streptophyta</taxon>
        <taxon>Embryophyta</taxon>
        <taxon>Tracheophyta</taxon>
        <taxon>Spermatophyta</taxon>
        <taxon>Magnoliopsida</taxon>
        <taxon>eudicotyledons</taxon>
        <taxon>Gunneridae</taxon>
        <taxon>Pentapetalae</taxon>
        <taxon>asterids</taxon>
        <taxon>campanulids</taxon>
        <taxon>Asterales</taxon>
        <taxon>Asteraceae</taxon>
        <taxon>Asteroideae</taxon>
        <taxon>Anthemideae</taxon>
        <taxon>Anthemidinae</taxon>
        <taxon>Tanacetum</taxon>
    </lineage>
</organism>
<sequence>MPQQPMRSEEELCPSDKRVAVNSGTPTQGRGQGKGYMRKGNMEINVPKPKKKKYEVPRRQRTITFADNLLEDPDEALEHATLVLEKDVNKQVDEAYDAQLKLKLKDQKQTKSENSYHGDQSDKSDHDDESVDSDNGDDVNDSDKDSDAEEDQTTSFEIRAHDKEPEQPQPEPQPHSPSVTITSHEDVNRYLNDLPEVEMVELLNEPMYTESTTLTVVPILDTIHETQEDDHVDNVKESSPATTTITPPTKTNKKRAKTLLKKAIQRKNDSKKAIMQRLKNLEQWKNAHSLIDHAEAIKESIQANVINEVKNQLPKFVPKVVSNYVKTRLGRTVLDVIKKNPVNLFQSSSTPLDTLIQYELKHKLYDMMYQSRSFLAHEKHLDLYNDLMNSMKIDELVAKGEHNLTPSLRKRSHDDQNPPEDREGETRKRKAKFELILLTLKDLKMLINQDRNKSRNIKLSQIYLDKELEEHELQLGSTIMFGKCMKKFLNKDKITKADLEGPAFELLKKRFKNFIELEYNLEQCHLALIDRIDWTNPEGDRFHNDLSKPLPLTGPPGRKSIPTRYFFKNDLECLRHRNEEKKYALSVTKIKAARYEQEGIEEFIPRLWSPSIYKYNKNAELESDFTKLNQNDIEDMYLLKIKGKIHHIDDVDEVDLINALELYIKSIVIKKRVEDAYDGTLNKIREKLEVMLRDNRLRLGNEAFGKLLEEIHVTLTQFGKKRDKIAALHKGTFKECVQYLEMASGFVTTPSELTSDDVKIFVTASERNCLNETLEDSVKRRRQDSCDAGKKNEEMLIDSIENGPFKLKAEITIPGVDGATDIWDRVKELMKGTELTLQECESKLYHELDRSTSKPGESIHLYYWRYAKLINDMNIIKMTMTPIQVNTKFVNHLQQEWSRFVTAAKQAKDLLKYNFDQLYAFLKQNKSDAKEVRAMRQRYPDLLSLLVNQIHPPPSYNNSRSHYNPPVEYH</sequence>
<name>A0ABQ4WAU8_9ASTR</name>
<evidence type="ECO:0000256" key="1">
    <source>
        <dbReference type="SAM" id="MobiDB-lite"/>
    </source>
</evidence>
<feature type="region of interest" description="Disordered" evidence="1">
    <location>
        <begin position="404"/>
        <end position="428"/>
    </location>
</feature>
<feature type="region of interest" description="Disordered" evidence="1">
    <location>
        <begin position="1"/>
        <end position="59"/>
    </location>
</feature>
<feature type="compositionally biased region" description="Low complexity" evidence="1">
    <location>
        <begin position="240"/>
        <end position="250"/>
    </location>
</feature>
<comment type="caution">
    <text evidence="2">The sequence shown here is derived from an EMBL/GenBank/DDBJ whole genome shotgun (WGS) entry which is preliminary data.</text>
</comment>
<feature type="compositionally biased region" description="Basic and acidic residues" evidence="1">
    <location>
        <begin position="106"/>
        <end position="126"/>
    </location>
</feature>
<reference evidence="2" key="2">
    <citation type="submission" date="2022-01" db="EMBL/GenBank/DDBJ databases">
        <authorList>
            <person name="Yamashiro T."/>
            <person name="Shiraishi A."/>
            <person name="Satake H."/>
            <person name="Nakayama K."/>
        </authorList>
    </citation>
    <scope>NUCLEOTIDE SEQUENCE</scope>
</reference>
<dbReference type="EMBL" id="BQNB010008484">
    <property type="protein sequence ID" value="GJS49998.1"/>
    <property type="molecule type" value="Genomic_DNA"/>
</dbReference>
<evidence type="ECO:0000313" key="2">
    <source>
        <dbReference type="EMBL" id="GJS49998.1"/>
    </source>
</evidence>
<feature type="region of interest" description="Disordered" evidence="1">
    <location>
        <begin position="106"/>
        <end position="181"/>
    </location>
</feature>
<dbReference type="Proteomes" id="UP001151760">
    <property type="component" value="Unassembled WGS sequence"/>
</dbReference>
<reference evidence="2" key="1">
    <citation type="journal article" date="2022" name="Int. J. Mol. Sci.">
        <title>Draft Genome of Tanacetum Coccineum: Genomic Comparison of Closely Related Tanacetum-Family Plants.</title>
        <authorList>
            <person name="Yamashiro T."/>
            <person name="Shiraishi A."/>
            <person name="Nakayama K."/>
            <person name="Satake H."/>
        </authorList>
    </citation>
    <scope>NUCLEOTIDE SEQUENCE</scope>
</reference>
<feature type="compositionally biased region" description="Acidic residues" evidence="1">
    <location>
        <begin position="127"/>
        <end position="152"/>
    </location>
</feature>
<proteinExistence type="predicted"/>